<evidence type="ECO:0000313" key="3">
    <source>
        <dbReference type="Proteomes" id="UP001168877"/>
    </source>
</evidence>
<dbReference type="Proteomes" id="UP001168877">
    <property type="component" value="Unassembled WGS sequence"/>
</dbReference>
<reference evidence="2" key="1">
    <citation type="journal article" date="2022" name="Plant J.">
        <title>Strategies of tolerance reflected in two North American maple genomes.</title>
        <authorList>
            <person name="McEvoy S.L."/>
            <person name="Sezen U.U."/>
            <person name="Trouern-Trend A."/>
            <person name="McMahon S.M."/>
            <person name="Schaberg P.G."/>
            <person name="Yang J."/>
            <person name="Wegrzyn J.L."/>
            <person name="Swenson N.G."/>
        </authorList>
    </citation>
    <scope>NUCLEOTIDE SEQUENCE</scope>
    <source>
        <strain evidence="2">NS2018</strain>
    </source>
</reference>
<gene>
    <name evidence="2" type="ORF">LWI29_030569</name>
</gene>
<evidence type="ECO:0000256" key="1">
    <source>
        <dbReference type="SAM" id="MobiDB-lite"/>
    </source>
</evidence>
<evidence type="ECO:0000313" key="2">
    <source>
        <dbReference type="EMBL" id="KAK0585565.1"/>
    </source>
</evidence>
<reference evidence="2" key="2">
    <citation type="submission" date="2023-06" db="EMBL/GenBank/DDBJ databases">
        <authorList>
            <person name="Swenson N.G."/>
            <person name="Wegrzyn J.L."/>
            <person name="Mcevoy S.L."/>
        </authorList>
    </citation>
    <scope>NUCLEOTIDE SEQUENCE</scope>
    <source>
        <strain evidence="2">NS2018</strain>
        <tissue evidence="2">Leaf</tissue>
    </source>
</reference>
<accession>A0AA39VM20</accession>
<comment type="caution">
    <text evidence="2">The sequence shown here is derived from an EMBL/GenBank/DDBJ whole genome shotgun (WGS) entry which is preliminary data.</text>
</comment>
<dbReference type="AlphaFoldDB" id="A0AA39VM20"/>
<sequence>MRAPVVDKRKFRGPSKLDGSSYDMNRQLEGGRGLNDDELQQFDGGVLRSQQRDVVNSEAISGKGSEAVSGKGIVGASLETLIPSVGPGSNLGTELWVAGPSEPNVSKRVHMEADEQGGLSNCMVGGVETVDSVILDTPMIQSEMLEVLSSPKLKSIKKWKRSARAGQVQPIVEGEGVGKLLVRLHHVMGILRWWRSCRKDLHNNNDPSRSL</sequence>
<dbReference type="EMBL" id="JAUESC010000383">
    <property type="protein sequence ID" value="KAK0585565.1"/>
    <property type="molecule type" value="Genomic_DNA"/>
</dbReference>
<keyword evidence="3" id="KW-1185">Reference proteome</keyword>
<organism evidence="2 3">
    <name type="scientific">Acer saccharum</name>
    <name type="common">Sugar maple</name>
    <dbReference type="NCBI Taxonomy" id="4024"/>
    <lineage>
        <taxon>Eukaryota</taxon>
        <taxon>Viridiplantae</taxon>
        <taxon>Streptophyta</taxon>
        <taxon>Embryophyta</taxon>
        <taxon>Tracheophyta</taxon>
        <taxon>Spermatophyta</taxon>
        <taxon>Magnoliopsida</taxon>
        <taxon>eudicotyledons</taxon>
        <taxon>Gunneridae</taxon>
        <taxon>Pentapetalae</taxon>
        <taxon>rosids</taxon>
        <taxon>malvids</taxon>
        <taxon>Sapindales</taxon>
        <taxon>Sapindaceae</taxon>
        <taxon>Hippocastanoideae</taxon>
        <taxon>Acereae</taxon>
        <taxon>Acer</taxon>
    </lineage>
</organism>
<proteinExistence type="predicted"/>
<feature type="region of interest" description="Disordered" evidence="1">
    <location>
        <begin position="1"/>
        <end position="35"/>
    </location>
</feature>
<protein>
    <submittedName>
        <fullName evidence="2">Uncharacterized protein</fullName>
    </submittedName>
</protein>
<name>A0AA39VM20_ACESA</name>